<gene>
    <name evidence="2" type="ORF">OIDMADRAFT_148351</name>
</gene>
<keyword evidence="1" id="KW-1133">Transmembrane helix</keyword>
<dbReference type="EMBL" id="KN832884">
    <property type="protein sequence ID" value="KIM96520.1"/>
    <property type="molecule type" value="Genomic_DNA"/>
</dbReference>
<accession>A0A0C3GK46</accession>
<feature type="transmembrane region" description="Helical" evidence="1">
    <location>
        <begin position="12"/>
        <end position="34"/>
    </location>
</feature>
<dbReference type="AlphaFoldDB" id="A0A0C3GK46"/>
<name>A0A0C3GK46_OIDMZ</name>
<dbReference type="STRING" id="913774.A0A0C3GK46"/>
<keyword evidence="3" id="KW-1185">Reference proteome</keyword>
<keyword evidence="1" id="KW-0472">Membrane</keyword>
<sequence length="644" mass="72869">MLRTLGIFLLRLTGYGITILVGVLSVLWLIGWLVKRNGPQVPGFEGFGPEDAEEQVSTNSDFELPTINHFISAAMSGIMPGGEKTALPLFPKEAVSRLSTKYADWAPHPWSQLPPRPTVLGPMPGDSPPPLFRVMQIASGLDGLLGPPQKRIKVERSFKLMKTKVWFGMAPVSDARWRSEGLDEQDNIEEALAFIQQVIDVFEYLRSPEIQGGLRDTFNQVWAELDTFQDAINAEYTAKGDSVPEWSLSQLWQEYVKMHFQYVEKQARGWALKRLLALHTIWKTDFMDIMQSGRQLNDTQITVKIDHRGMMVINKILDLFVEADLAIRVRTDGFHMPHGIDRRLVGAVSGEKSSVQLNKIYSKMEKRRIAGQRVLLRMVIRKGEAEFRRSNPVPSFMRPVSQMTSREFAHKKCQPEFENPPPLKAESWVKDVNSDSALRFGFVIYRISYTEPNDKWIEFLAKLEKGLNSSWDGMVDAELAQKKATLEWIDGSAYNIAEGDINGVREHFANLVTSDSFFPGISKNVCLAVTDISVRSFQNDKDVPIFVHAVDPAFVPAKPDEDSVGYAGDVRIIDQLIWTDLYALHGNLVCQNLSEFWSLAREHPAEVYMGPTTGVMRRIWRMLREEETNDLGQDSRSGSSDDDS</sequence>
<evidence type="ECO:0000256" key="1">
    <source>
        <dbReference type="SAM" id="Phobius"/>
    </source>
</evidence>
<dbReference type="Proteomes" id="UP000054321">
    <property type="component" value="Unassembled WGS sequence"/>
</dbReference>
<dbReference type="InParanoid" id="A0A0C3GK46"/>
<reference evidence="2 3" key="1">
    <citation type="submission" date="2014-04" db="EMBL/GenBank/DDBJ databases">
        <authorList>
            <consortium name="DOE Joint Genome Institute"/>
            <person name="Kuo A."/>
            <person name="Martino E."/>
            <person name="Perotto S."/>
            <person name="Kohler A."/>
            <person name="Nagy L.G."/>
            <person name="Floudas D."/>
            <person name="Copeland A."/>
            <person name="Barry K.W."/>
            <person name="Cichocki N."/>
            <person name="Veneault-Fourrey C."/>
            <person name="LaButti K."/>
            <person name="Lindquist E.A."/>
            <person name="Lipzen A."/>
            <person name="Lundell T."/>
            <person name="Morin E."/>
            <person name="Murat C."/>
            <person name="Sun H."/>
            <person name="Tunlid A."/>
            <person name="Henrissat B."/>
            <person name="Grigoriev I.V."/>
            <person name="Hibbett D.S."/>
            <person name="Martin F."/>
            <person name="Nordberg H.P."/>
            <person name="Cantor M.N."/>
            <person name="Hua S.X."/>
        </authorList>
    </citation>
    <scope>NUCLEOTIDE SEQUENCE [LARGE SCALE GENOMIC DNA]</scope>
    <source>
        <strain evidence="2 3">Zn</strain>
    </source>
</reference>
<organism evidence="2 3">
    <name type="scientific">Oidiodendron maius (strain Zn)</name>
    <dbReference type="NCBI Taxonomy" id="913774"/>
    <lineage>
        <taxon>Eukaryota</taxon>
        <taxon>Fungi</taxon>
        <taxon>Dikarya</taxon>
        <taxon>Ascomycota</taxon>
        <taxon>Pezizomycotina</taxon>
        <taxon>Leotiomycetes</taxon>
        <taxon>Leotiomycetes incertae sedis</taxon>
        <taxon>Myxotrichaceae</taxon>
        <taxon>Oidiodendron</taxon>
    </lineage>
</organism>
<evidence type="ECO:0000313" key="3">
    <source>
        <dbReference type="Proteomes" id="UP000054321"/>
    </source>
</evidence>
<evidence type="ECO:0000313" key="2">
    <source>
        <dbReference type="EMBL" id="KIM96520.1"/>
    </source>
</evidence>
<keyword evidence="1" id="KW-0812">Transmembrane</keyword>
<protein>
    <submittedName>
        <fullName evidence="2">Uncharacterized protein</fullName>
    </submittedName>
</protein>
<reference evidence="3" key="2">
    <citation type="submission" date="2015-01" db="EMBL/GenBank/DDBJ databases">
        <title>Evolutionary Origins and Diversification of the Mycorrhizal Mutualists.</title>
        <authorList>
            <consortium name="DOE Joint Genome Institute"/>
            <consortium name="Mycorrhizal Genomics Consortium"/>
            <person name="Kohler A."/>
            <person name="Kuo A."/>
            <person name="Nagy L.G."/>
            <person name="Floudas D."/>
            <person name="Copeland A."/>
            <person name="Barry K.W."/>
            <person name="Cichocki N."/>
            <person name="Veneault-Fourrey C."/>
            <person name="LaButti K."/>
            <person name="Lindquist E.A."/>
            <person name="Lipzen A."/>
            <person name="Lundell T."/>
            <person name="Morin E."/>
            <person name="Murat C."/>
            <person name="Riley R."/>
            <person name="Ohm R."/>
            <person name="Sun H."/>
            <person name="Tunlid A."/>
            <person name="Henrissat B."/>
            <person name="Grigoriev I.V."/>
            <person name="Hibbett D.S."/>
            <person name="Martin F."/>
        </authorList>
    </citation>
    <scope>NUCLEOTIDE SEQUENCE [LARGE SCALE GENOMIC DNA]</scope>
    <source>
        <strain evidence="3">Zn</strain>
    </source>
</reference>
<proteinExistence type="predicted"/>
<dbReference type="HOGENOM" id="CLU_020416_1_0_1"/>
<dbReference type="OrthoDB" id="3437405at2759"/>